<reference evidence="3 4" key="1">
    <citation type="journal article" date="2021" name="Sci. Rep.">
        <title>The genome of the diatom Chaetoceros tenuissimus carries an ancient integrated fragment of an extant virus.</title>
        <authorList>
            <person name="Hongo Y."/>
            <person name="Kimura K."/>
            <person name="Takaki Y."/>
            <person name="Yoshida Y."/>
            <person name="Baba S."/>
            <person name="Kobayashi G."/>
            <person name="Nagasaki K."/>
            <person name="Hano T."/>
            <person name="Tomaru Y."/>
        </authorList>
    </citation>
    <scope>NUCLEOTIDE SEQUENCE [LARGE SCALE GENOMIC DNA]</scope>
    <source>
        <strain evidence="3 4">NIES-3715</strain>
    </source>
</reference>
<keyword evidence="4" id="KW-1185">Reference proteome</keyword>
<protein>
    <recommendedName>
        <fullName evidence="2">PsbP C-terminal domain-containing protein</fullName>
    </recommendedName>
</protein>
<feature type="domain" description="PsbP C-terminal" evidence="2">
    <location>
        <begin position="77"/>
        <end position="239"/>
    </location>
</feature>
<feature type="signal peptide" evidence="1">
    <location>
        <begin position="1"/>
        <end position="17"/>
    </location>
</feature>
<sequence length="244" mass="26868">MKLLSLLLLQIIGLSTGFSVNTASSACSQTTSTSRTELNVESSTRRNFCEILPKAASAAFLSTVSASVPVFAEDLSSLTYFQDETAGFQIKHPNWEMSEQKLPDRRRIVLFVDNADSTSNEKDLMFIAYTPVRDDFTNLSSFGSVDQVAQTTILPKGALMGEDNESKMLSAESKKNSYYFDYVATVPGQPKRHFQTIFTLIQGGTGGAGSVLVTITIQTTESKYDAEKKQMFDEIIDSFGKLKK</sequence>
<accession>A0AAD3H386</accession>
<organism evidence="3 4">
    <name type="scientific">Chaetoceros tenuissimus</name>
    <dbReference type="NCBI Taxonomy" id="426638"/>
    <lineage>
        <taxon>Eukaryota</taxon>
        <taxon>Sar</taxon>
        <taxon>Stramenopiles</taxon>
        <taxon>Ochrophyta</taxon>
        <taxon>Bacillariophyta</taxon>
        <taxon>Coscinodiscophyceae</taxon>
        <taxon>Chaetocerotophycidae</taxon>
        <taxon>Chaetocerotales</taxon>
        <taxon>Chaetocerotaceae</taxon>
        <taxon>Chaetoceros</taxon>
    </lineage>
</organism>
<dbReference type="InterPro" id="IPR002683">
    <property type="entry name" value="PsbP_C"/>
</dbReference>
<proteinExistence type="predicted"/>
<comment type="caution">
    <text evidence="3">The sequence shown here is derived from an EMBL/GenBank/DDBJ whole genome shotgun (WGS) entry which is preliminary data.</text>
</comment>
<dbReference type="Gene3D" id="3.40.1000.10">
    <property type="entry name" value="Mog1/PsbP, alpha/beta/alpha sandwich"/>
    <property type="match status" value="1"/>
</dbReference>
<dbReference type="GO" id="GO:0015979">
    <property type="term" value="P:photosynthesis"/>
    <property type="evidence" value="ECO:0007669"/>
    <property type="project" value="InterPro"/>
</dbReference>
<dbReference type="EMBL" id="BLLK01000027">
    <property type="protein sequence ID" value="GFH48453.1"/>
    <property type="molecule type" value="Genomic_DNA"/>
</dbReference>
<evidence type="ECO:0000259" key="2">
    <source>
        <dbReference type="Pfam" id="PF01789"/>
    </source>
</evidence>
<dbReference type="Pfam" id="PF01789">
    <property type="entry name" value="PsbP"/>
    <property type="match status" value="1"/>
</dbReference>
<evidence type="ECO:0000313" key="4">
    <source>
        <dbReference type="Proteomes" id="UP001054902"/>
    </source>
</evidence>
<name>A0AAD3H386_9STRA</name>
<dbReference type="GO" id="GO:0009523">
    <property type="term" value="C:photosystem II"/>
    <property type="evidence" value="ECO:0007669"/>
    <property type="project" value="InterPro"/>
</dbReference>
<dbReference type="PANTHER" id="PTHR31407">
    <property type="match status" value="1"/>
</dbReference>
<feature type="chain" id="PRO_5042042478" description="PsbP C-terminal domain-containing protein" evidence="1">
    <location>
        <begin position="18"/>
        <end position="244"/>
    </location>
</feature>
<dbReference type="InterPro" id="IPR016123">
    <property type="entry name" value="Mog1/PsbP_a/b/a-sand"/>
</dbReference>
<dbReference type="Proteomes" id="UP001054902">
    <property type="component" value="Unassembled WGS sequence"/>
</dbReference>
<evidence type="ECO:0000313" key="3">
    <source>
        <dbReference type="EMBL" id="GFH48453.1"/>
    </source>
</evidence>
<keyword evidence="1" id="KW-0732">Signal</keyword>
<dbReference type="SUPFAM" id="SSF55724">
    <property type="entry name" value="Mog1p/PsbP-like"/>
    <property type="match status" value="1"/>
</dbReference>
<dbReference type="PROSITE" id="PS51257">
    <property type="entry name" value="PROKAR_LIPOPROTEIN"/>
    <property type="match status" value="1"/>
</dbReference>
<dbReference type="GO" id="GO:0019898">
    <property type="term" value="C:extrinsic component of membrane"/>
    <property type="evidence" value="ECO:0007669"/>
    <property type="project" value="InterPro"/>
</dbReference>
<dbReference type="GO" id="GO:0005509">
    <property type="term" value="F:calcium ion binding"/>
    <property type="evidence" value="ECO:0007669"/>
    <property type="project" value="InterPro"/>
</dbReference>
<gene>
    <name evidence="3" type="ORF">CTEN210_04929</name>
</gene>
<evidence type="ECO:0000256" key="1">
    <source>
        <dbReference type="SAM" id="SignalP"/>
    </source>
</evidence>
<dbReference type="PANTHER" id="PTHR31407:SF16">
    <property type="entry name" value="PSBP DOMAIN-CONTAINING PROTEIN 7, CHLOROPLASTIC"/>
    <property type="match status" value="1"/>
</dbReference>
<dbReference type="AlphaFoldDB" id="A0AAD3H386"/>